<protein>
    <submittedName>
        <fullName evidence="2">Uncharacterized protein</fullName>
    </submittedName>
</protein>
<comment type="caution">
    <text evidence="2">The sequence shown here is derived from an EMBL/GenBank/DDBJ whole genome shotgun (WGS) entry which is preliminary data.</text>
</comment>
<evidence type="ECO:0000313" key="2">
    <source>
        <dbReference type="EMBL" id="EJK48825.1"/>
    </source>
</evidence>
<proteinExistence type="predicted"/>
<dbReference type="AlphaFoldDB" id="K0R7E1"/>
<evidence type="ECO:0000313" key="3">
    <source>
        <dbReference type="Proteomes" id="UP000266841"/>
    </source>
</evidence>
<reference evidence="2 3" key="1">
    <citation type="journal article" date="2012" name="Genome Biol.">
        <title>Genome and low-iron response of an oceanic diatom adapted to chronic iron limitation.</title>
        <authorList>
            <person name="Lommer M."/>
            <person name="Specht M."/>
            <person name="Roy A.S."/>
            <person name="Kraemer L."/>
            <person name="Andreson R."/>
            <person name="Gutowska M.A."/>
            <person name="Wolf J."/>
            <person name="Bergner S.V."/>
            <person name="Schilhabel M.B."/>
            <person name="Klostermeier U.C."/>
            <person name="Beiko R.G."/>
            <person name="Rosenstiel P."/>
            <person name="Hippler M."/>
            <person name="Laroche J."/>
        </authorList>
    </citation>
    <scope>NUCLEOTIDE SEQUENCE [LARGE SCALE GENOMIC DNA]</scope>
    <source>
        <strain evidence="2 3">CCMP1005</strain>
    </source>
</reference>
<name>K0R7E1_THAOC</name>
<accession>K0R7E1</accession>
<feature type="region of interest" description="Disordered" evidence="1">
    <location>
        <begin position="79"/>
        <end position="110"/>
    </location>
</feature>
<evidence type="ECO:0000256" key="1">
    <source>
        <dbReference type="SAM" id="MobiDB-lite"/>
    </source>
</evidence>
<organism evidence="2 3">
    <name type="scientific">Thalassiosira oceanica</name>
    <name type="common">Marine diatom</name>
    <dbReference type="NCBI Taxonomy" id="159749"/>
    <lineage>
        <taxon>Eukaryota</taxon>
        <taxon>Sar</taxon>
        <taxon>Stramenopiles</taxon>
        <taxon>Ochrophyta</taxon>
        <taxon>Bacillariophyta</taxon>
        <taxon>Coscinodiscophyceae</taxon>
        <taxon>Thalassiosirophycidae</taxon>
        <taxon>Thalassiosirales</taxon>
        <taxon>Thalassiosiraceae</taxon>
        <taxon>Thalassiosira</taxon>
    </lineage>
</organism>
<gene>
    <name evidence="2" type="ORF">THAOC_32347</name>
</gene>
<dbReference type="EMBL" id="AGNL01045383">
    <property type="protein sequence ID" value="EJK48825.1"/>
    <property type="molecule type" value="Genomic_DNA"/>
</dbReference>
<keyword evidence="3" id="KW-1185">Reference proteome</keyword>
<sequence length="257" mass="27726">MNRRCVTLADSWWYDAMRIYRVPNLVPVYGILGYPAPTTTLRPHHFIGVCFLNIAIVLSFDLMAKVLRTNIPFLSGVGTSGGGVEGGSRPGQRRSSSHGGAEEEGAGWDPSRRAGLVDVVSWVDDFFTGRPSGRGRPIGRGQLAGEKVSALQLSLLTPANPVTTTTTRTNKCGSRAITQLNGVNIEIRCMDGSSPAAAFVWSANPKLNLVEWEANQQQRCHRGATKVPLRTAQEPDTDIGQEGGVDGPQWTHSATET</sequence>
<feature type="region of interest" description="Disordered" evidence="1">
    <location>
        <begin position="229"/>
        <end position="257"/>
    </location>
</feature>
<dbReference type="Proteomes" id="UP000266841">
    <property type="component" value="Unassembled WGS sequence"/>
</dbReference>
<feature type="compositionally biased region" description="Gly residues" evidence="1">
    <location>
        <begin position="79"/>
        <end position="89"/>
    </location>
</feature>